<keyword evidence="1" id="KW-0560">Oxidoreductase</keyword>
<dbReference type="SUPFAM" id="SSF51735">
    <property type="entry name" value="NAD(P)-binding Rossmann-fold domains"/>
    <property type="match status" value="1"/>
</dbReference>
<dbReference type="EMBL" id="CP003811">
    <property type="protein sequence ID" value="AIQ91872.1"/>
    <property type="molecule type" value="Genomic_DNA"/>
</dbReference>
<dbReference type="STRING" id="693986.MOC_4117"/>
<evidence type="ECO:0000256" key="1">
    <source>
        <dbReference type="ARBA" id="ARBA00023002"/>
    </source>
</evidence>
<dbReference type="InterPro" id="IPR036291">
    <property type="entry name" value="NAD(P)-bd_dom_sf"/>
</dbReference>
<proteinExistence type="predicted"/>
<dbReference type="eggNOG" id="COG0673">
    <property type="taxonomic scope" value="Bacteria"/>
</dbReference>
<gene>
    <name evidence="4" type="ORF">MOC_4117</name>
</gene>
<sequence>MDAVGWGIVGYGWVARDYMEPGIRAAGHRLVAVCDPNPECRAAAERAGARGHADLAGLIAEPGVEAVYVATPNHLHRGAVEALAAAGKAVLCEKPMAATLADAEAIARAVESQKIFYGTAFDQRHHPAHRTIRAQVAAGRLGTVTTVRIVYACWLGRDWSEAGQPNWRIDAAQAGGGALMDLAPHGLDLVDFLLDEPIADLAALTQSRAQDYSVDDGALLIGRTAGGALASLHVAYNCPDALPRRRLEVVGTKGMLIAENTMGQTAGGSLSFIDGASGRVEPLAFDADSSPFTEQVRAFGSALRRPEERGAYSAARDLHTMRLVAHAYGQG</sequence>
<dbReference type="Gene3D" id="3.30.360.10">
    <property type="entry name" value="Dihydrodipicolinate Reductase, domain 2"/>
    <property type="match status" value="1"/>
</dbReference>
<accession>A0A089NWZ1</accession>
<evidence type="ECO:0000259" key="3">
    <source>
        <dbReference type="Pfam" id="PF22725"/>
    </source>
</evidence>
<dbReference type="Pfam" id="PF01408">
    <property type="entry name" value="GFO_IDH_MocA"/>
    <property type="match status" value="1"/>
</dbReference>
<dbReference type="InterPro" id="IPR000683">
    <property type="entry name" value="Gfo/Idh/MocA-like_OxRdtase_N"/>
</dbReference>
<evidence type="ECO:0000313" key="4">
    <source>
        <dbReference type="EMBL" id="AIQ91872.1"/>
    </source>
</evidence>
<dbReference type="HOGENOM" id="CLU_023194_7_2_5"/>
<dbReference type="SUPFAM" id="SSF55347">
    <property type="entry name" value="Glyceraldehyde-3-phosphate dehydrogenase-like, C-terminal domain"/>
    <property type="match status" value="1"/>
</dbReference>
<keyword evidence="5" id="KW-1185">Reference proteome</keyword>
<dbReference type="InterPro" id="IPR050463">
    <property type="entry name" value="Gfo/Idh/MocA_oxidrdct_glycsds"/>
</dbReference>
<dbReference type="GO" id="GO:0000166">
    <property type="term" value="F:nucleotide binding"/>
    <property type="evidence" value="ECO:0007669"/>
    <property type="project" value="InterPro"/>
</dbReference>
<organism evidence="4 5">
    <name type="scientific">Methylobacterium oryzae CBMB20</name>
    <dbReference type="NCBI Taxonomy" id="693986"/>
    <lineage>
        <taxon>Bacteria</taxon>
        <taxon>Pseudomonadati</taxon>
        <taxon>Pseudomonadota</taxon>
        <taxon>Alphaproteobacteria</taxon>
        <taxon>Hyphomicrobiales</taxon>
        <taxon>Methylobacteriaceae</taxon>
        <taxon>Methylobacterium</taxon>
    </lineage>
</organism>
<dbReference type="RefSeq" id="WP_043758920.1">
    <property type="nucleotide sequence ID" value="NZ_CP003811.1"/>
</dbReference>
<feature type="domain" description="Gfo/Idh/MocA-like oxidoreductase N-terminal" evidence="2">
    <location>
        <begin position="5"/>
        <end position="115"/>
    </location>
</feature>
<dbReference type="GO" id="GO:0016491">
    <property type="term" value="F:oxidoreductase activity"/>
    <property type="evidence" value="ECO:0007669"/>
    <property type="project" value="UniProtKB-KW"/>
</dbReference>
<feature type="domain" description="GFO/IDH/MocA-like oxidoreductase" evidence="3">
    <location>
        <begin position="129"/>
        <end position="256"/>
    </location>
</feature>
<protein>
    <submittedName>
        <fullName evidence="4">Oxidoreductase domain-containing protein</fullName>
    </submittedName>
</protein>
<reference evidence="4 5" key="1">
    <citation type="journal article" date="2014" name="PLoS ONE">
        <title>Genome Information of Methylobacterium oryzae, a Plant-Probiotic Methylotroph in the Phyllosphere.</title>
        <authorList>
            <person name="Kwak M.J."/>
            <person name="Jeong H."/>
            <person name="Madhaiyan M."/>
            <person name="Lee Y."/>
            <person name="Sa T.M."/>
            <person name="Oh T.K."/>
            <person name="Kim J.F."/>
        </authorList>
    </citation>
    <scope>NUCLEOTIDE SEQUENCE [LARGE SCALE GENOMIC DNA]</scope>
    <source>
        <strain evidence="4 5">CBMB20</strain>
    </source>
</reference>
<dbReference type="InterPro" id="IPR055170">
    <property type="entry name" value="GFO_IDH_MocA-like_dom"/>
</dbReference>
<evidence type="ECO:0000259" key="2">
    <source>
        <dbReference type="Pfam" id="PF01408"/>
    </source>
</evidence>
<dbReference type="Pfam" id="PF22725">
    <property type="entry name" value="GFO_IDH_MocA_C3"/>
    <property type="match status" value="1"/>
</dbReference>
<dbReference type="PANTHER" id="PTHR43818:SF11">
    <property type="entry name" value="BCDNA.GH03377"/>
    <property type="match status" value="1"/>
</dbReference>
<dbReference type="PANTHER" id="PTHR43818">
    <property type="entry name" value="BCDNA.GH03377"/>
    <property type="match status" value="1"/>
</dbReference>
<name>A0A089NWZ1_9HYPH</name>
<dbReference type="Proteomes" id="UP000029492">
    <property type="component" value="Chromosome"/>
</dbReference>
<dbReference type="Gene3D" id="3.40.50.720">
    <property type="entry name" value="NAD(P)-binding Rossmann-like Domain"/>
    <property type="match status" value="1"/>
</dbReference>
<evidence type="ECO:0000313" key="5">
    <source>
        <dbReference type="Proteomes" id="UP000029492"/>
    </source>
</evidence>
<dbReference type="AlphaFoldDB" id="A0A089NWZ1"/>
<dbReference type="KEGG" id="mor:MOC_4117"/>